<evidence type="ECO:0000256" key="2">
    <source>
        <dbReference type="ARBA" id="ARBA00022741"/>
    </source>
</evidence>
<reference evidence="6" key="1">
    <citation type="journal article" date="2019" name="Int. J. Syst. Evol. Microbiol.">
        <title>The Global Catalogue of Microorganisms (GCM) 10K type strain sequencing project: providing services to taxonomists for standard genome sequencing and annotation.</title>
        <authorList>
            <consortium name="The Broad Institute Genomics Platform"/>
            <consortium name="The Broad Institute Genome Sequencing Center for Infectious Disease"/>
            <person name="Wu L."/>
            <person name="Ma J."/>
        </authorList>
    </citation>
    <scope>NUCLEOTIDE SEQUENCE [LARGE SCALE GENOMIC DNA]</scope>
    <source>
        <strain evidence="6">CCUG 58728</strain>
    </source>
</reference>
<organism evidence="5 6">
    <name type="scientific">Streptococcus dentapri</name>
    <dbReference type="NCBI Taxonomy" id="573564"/>
    <lineage>
        <taxon>Bacteria</taxon>
        <taxon>Bacillati</taxon>
        <taxon>Bacillota</taxon>
        <taxon>Bacilli</taxon>
        <taxon>Lactobacillales</taxon>
        <taxon>Streptococcaceae</taxon>
        <taxon>Streptococcus</taxon>
    </lineage>
</organism>
<sequence>MLSIDQVSFAYTRSKILKSISLEISNKNQIVALLGPNGAGKTTLLNVVANYYQKYTGNLNKEAYSAFMLPDIPYIPQDMTITGCLNDFQKLYSSFNRERAEQMLDYLQLDFNKQISDYSKGMKEQLHLVFALAQDVEYYLFDEPLAAVDPLTRDILISLIKGYRRPNSVAIISTHLVQDMEDLFDEVIMINNGKVVLYEETDKLMLEYPGQSLDAIYKEVNRHVDAY</sequence>
<keyword evidence="6" id="KW-1185">Reference proteome</keyword>
<dbReference type="Gene3D" id="3.40.50.300">
    <property type="entry name" value="P-loop containing nucleotide triphosphate hydrolases"/>
    <property type="match status" value="1"/>
</dbReference>
<dbReference type="InterPro" id="IPR027417">
    <property type="entry name" value="P-loop_NTPase"/>
</dbReference>
<dbReference type="SMART" id="SM00382">
    <property type="entry name" value="AAA"/>
    <property type="match status" value="1"/>
</dbReference>
<gene>
    <name evidence="5" type="ORF">ACFOSE_09205</name>
</gene>
<name>A0ABV8D3M6_9STRE</name>
<evidence type="ECO:0000256" key="1">
    <source>
        <dbReference type="ARBA" id="ARBA00022448"/>
    </source>
</evidence>
<dbReference type="SUPFAM" id="SSF52540">
    <property type="entry name" value="P-loop containing nucleoside triphosphate hydrolases"/>
    <property type="match status" value="1"/>
</dbReference>
<accession>A0ABV8D3M6</accession>
<dbReference type="InterPro" id="IPR003439">
    <property type="entry name" value="ABC_transporter-like_ATP-bd"/>
</dbReference>
<dbReference type="Proteomes" id="UP001595901">
    <property type="component" value="Unassembled WGS sequence"/>
</dbReference>
<evidence type="ECO:0000313" key="5">
    <source>
        <dbReference type="EMBL" id="MFC3932924.1"/>
    </source>
</evidence>
<evidence type="ECO:0000259" key="4">
    <source>
        <dbReference type="PROSITE" id="PS50893"/>
    </source>
</evidence>
<dbReference type="EMBL" id="JBHSAC010000080">
    <property type="protein sequence ID" value="MFC3932924.1"/>
    <property type="molecule type" value="Genomic_DNA"/>
</dbReference>
<protein>
    <submittedName>
        <fullName evidence="5">ATP-binding cassette domain-containing protein</fullName>
    </submittedName>
</protein>
<comment type="caution">
    <text evidence="5">The sequence shown here is derived from an EMBL/GenBank/DDBJ whole genome shotgun (WGS) entry which is preliminary data.</text>
</comment>
<keyword evidence="3 5" id="KW-0067">ATP-binding</keyword>
<dbReference type="GO" id="GO:0005524">
    <property type="term" value="F:ATP binding"/>
    <property type="evidence" value="ECO:0007669"/>
    <property type="project" value="UniProtKB-KW"/>
</dbReference>
<dbReference type="InterPro" id="IPR051782">
    <property type="entry name" value="ABC_Transporter_VariousFunc"/>
</dbReference>
<evidence type="ECO:0000313" key="6">
    <source>
        <dbReference type="Proteomes" id="UP001595901"/>
    </source>
</evidence>
<dbReference type="PANTHER" id="PTHR42939">
    <property type="entry name" value="ABC TRANSPORTER ATP-BINDING PROTEIN ALBC-RELATED"/>
    <property type="match status" value="1"/>
</dbReference>
<keyword evidence="1" id="KW-0813">Transport</keyword>
<dbReference type="InterPro" id="IPR003593">
    <property type="entry name" value="AAA+_ATPase"/>
</dbReference>
<dbReference type="Pfam" id="PF00005">
    <property type="entry name" value="ABC_tran"/>
    <property type="match status" value="1"/>
</dbReference>
<proteinExistence type="predicted"/>
<dbReference type="PANTHER" id="PTHR42939:SF1">
    <property type="entry name" value="ABC TRANSPORTER ATP-BINDING PROTEIN ALBC-RELATED"/>
    <property type="match status" value="1"/>
</dbReference>
<feature type="domain" description="ABC transporter" evidence="4">
    <location>
        <begin position="2"/>
        <end position="217"/>
    </location>
</feature>
<dbReference type="PROSITE" id="PS50893">
    <property type="entry name" value="ABC_TRANSPORTER_2"/>
    <property type="match status" value="1"/>
</dbReference>
<dbReference type="RefSeq" id="WP_380432674.1">
    <property type="nucleotide sequence ID" value="NZ_JBHSAC010000080.1"/>
</dbReference>
<keyword evidence="2" id="KW-0547">Nucleotide-binding</keyword>
<evidence type="ECO:0000256" key="3">
    <source>
        <dbReference type="ARBA" id="ARBA00022840"/>
    </source>
</evidence>